<dbReference type="InParanoid" id="K5Y4J8"/>
<dbReference type="OMA" id="DHFAQKA"/>
<dbReference type="EMBL" id="JH971386">
    <property type="protein sequence ID" value="EKM82965.1"/>
    <property type="molecule type" value="Genomic_DNA"/>
</dbReference>
<evidence type="ECO:0000313" key="2">
    <source>
        <dbReference type="EMBL" id="EKM82965.1"/>
    </source>
</evidence>
<keyword evidence="3" id="KW-1185">Reference proteome</keyword>
<proteinExistence type="predicted"/>
<reference evidence="3" key="1">
    <citation type="journal article" date="2012" name="Proc. Natl. Acad. Sci. U.S.A.">
        <title>Genome sequence of the button mushroom Agaricus bisporus reveals mechanisms governing adaptation to a humic-rich ecological niche.</title>
        <authorList>
            <person name="Morin E."/>
            <person name="Kohler A."/>
            <person name="Baker A.R."/>
            <person name="Foulongne-Oriol M."/>
            <person name="Lombard V."/>
            <person name="Nagy L.G."/>
            <person name="Ohm R.A."/>
            <person name="Patyshakuliyeva A."/>
            <person name="Brun A."/>
            <person name="Aerts A.L."/>
            <person name="Bailey A.M."/>
            <person name="Billette C."/>
            <person name="Coutinho P.M."/>
            <person name="Deakin G."/>
            <person name="Doddapaneni H."/>
            <person name="Floudas D."/>
            <person name="Grimwood J."/>
            <person name="Hilden K."/>
            <person name="Kuees U."/>
            <person name="LaButti K.M."/>
            <person name="Lapidus A."/>
            <person name="Lindquist E.A."/>
            <person name="Lucas S.M."/>
            <person name="Murat C."/>
            <person name="Riley R.W."/>
            <person name="Salamov A.A."/>
            <person name="Schmutz J."/>
            <person name="Subramanian V."/>
            <person name="Woesten H.A.B."/>
            <person name="Xu J."/>
            <person name="Eastwood D.C."/>
            <person name="Foster G.D."/>
            <person name="Sonnenberg A.S."/>
            <person name="Cullen D."/>
            <person name="de Vries R.P."/>
            <person name="Lundell T."/>
            <person name="Hibbett D.S."/>
            <person name="Henrissat B."/>
            <person name="Burton K.S."/>
            <person name="Kerrigan R.W."/>
            <person name="Challen M.P."/>
            <person name="Grigoriev I.V."/>
            <person name="Martin F."/>
        </authorList>
    </citation>
    <scope>NUCLEOTIDE SEQUENCE [LARGE SCALE GENOMIC DNA]</scope>
    <source>
        <strain evidence="3">JB137-S8 / ATCC MYA-4627 / FGSC 10392</strain>
    </source>
</reference>
<protein>
    <recommendedName>
        <fullName evidence="4">U3-containing 90S pre-ribosomal complex subunit-domain containing protein</fullName>
    </recommendedName>
</protein>
<accession>K5Y4J8</accession>
<dbReference type="OrthoDB" id="1929311at2759"/>
<dbReference type="InterPro" id="IPR032704">
    <property type="entry name" value="Cms1"/>
</dbReference>
<dbReference type="GO" id="GO:0030686">
    <property type="term" value="C:90S preribosome"/>
    <property type="evidence" value="ECO:0007669"/>
    <property type="project" value="TreeGrafter"/>
</dbReference>
<dbReference type="GeneID" id="18830778"/>
<feature type="compositionally biased region" description="Basic residues" evidence="1">
    <location>
        <begin position="32"/>
        <end position="48"/>
    </location>
</feature>
<dbReference type="GO" id="GO:0005634">
    <property type="term" value="C:nucleus"/>
    <property type="evidence" value="ECO:0007669"/>
    <property type="project" value="TreeGrafter"/>
</dbReference>
<name>K5Y4J8_AGABU</name>
<dbReference type="FunCoup" id="K5Y4J8">
    <property type="interactions" value="87"/>
</dbReference>
<sequence length="268" mass="29469">MADVLDDDYDELVLVSDEQDDHLAPLTAPANAKKRKRREKEKEKKRRKLAEAVVPIVQTIADRSPTHLAAYLASTQAKAFPDHSQIELNDLEIPDSAIADTTTWSGSRSLDELVPFIIKMLPTLHTRLGQKSKSNGAPTLLFIAGAALRVADATRVLKDKNLRGDKGGEVAKLFAKHFKLSHHVSYLKRTKIGTAVGTPGRIGKLLCETDALSISALTHIILDISFIDAKQRTLLDIPETRDEVFKSVLAAPQILKAIKEGTIQVVLF</sequence>
<evidence type="ECO:0000256" key="1">
    <source>
        <dbReference type="SAM" id="MobiDB-lite"/>
    </source>
</evidence>
<dbReference type="HOGENOM" id="CLU_057568_1_1_1"/>
<dbReference type="Proteomes" id="UP000008493">
    <property type="component" value="Unassembled WGS sequence"/>
</dbReference>
<evidence type="ECO:0000313" key="3">
    <source>
        <dbReference type="Proteomes" id="UP000008493"/>
    </source>
</evidence>
<dbReference type="AlphaFoldDB" id="K5Y4J8"/>
<dbReference type="Pfam" id="PF14617">
    <property type="entry name" value="CMS1"/>
    <property type="match status" value="1"/>
</dbReference>
<dbReference type="KEGG" id="abp:AGABI1DRAFT69049"/>
<dbReference type="PANTHER" id="PTHR24030">
    <property type="entry name" value="PROTEIN CMSS1"/>
    <property type="match status" value="1"/>
</dbReference>
<gene>
    <name evidence="2" type="ORF">AGABI1DRAFT_69049</name>
</gene>
<dbReference type="eggNOG" id="KOG3089">
    <property type="taxonomic scope" value="Eukaryota"/>
</dbReference>
<dbReference type="STRING" id="597362.K5Y4J8"/>
<dbReference type="PANTHER" id="PTHR24030:SF0">
    <property type="entry name" value="PROTEIN CMSS1"/>
    <property type="match status" value="1"/>
</dbReference>
<organism evidence="2 3">
    <name type="scientific">Agaricus bisporus var. burnettii (strain JB137-S8 / ATCC MYA-4627 / FGSC 10392)</name>
    <name type="common">White button mushroom</name>
    <dbReference type="NCBI Taxonomy" id="597362"/>
    <lineage>
        <taxon>Eukaryota</taxon>
        <taxon>Fungi</taxon>
        <taxon>Dikarya</taxon>
        <taxon>Basidiomycota</taxon>
        <taxon>Agaricomycotina</taxon>
        <taxon>Agaricomycetes</taxon>
        <taxon>Agaricomycetidae</taxon>
        <taxon>Agaricales</taxon>
        <taxon>Agaricineae</taxon>
        <taxon>Agaricaceae</taxon>
        <taxon>Agaricus</taxon>
    </lineage>
</organism>
<dbReference type="RefSeq" id="XP_007326275.1">
    <property type="nucleotide sequence ID" value="XM_007326213.1"/>
</dbReference>
<feature type="region of interest" description="Disordered" evidence="1">
    <location>
        <begin position="20"/>
        <end position="48"/>
    </location>
</feature>
<evidence type="ECO:0008006" key="4">
    <source>
        <dbReference type="Google" id="ProtNLM"/>
    </source>
</evidence>